<dbReference type="GO" id="GO:0006950">
    <property type="term" value="P:response to stress"/>
    <property type="evidence" value="ECO:0007669"/>
    <property type="project" value="UniProtKB-ARBA"/>
</dbReference>
<keyword evidence="4 13" id="KW-0547">Nucleotide-binding</keyword>
<feature type="domain" description="Protein kinase" evidence="15">
    <location>
        <begin position="111"/>
        <end position="371"/>
    </location>
</feature>
<dbReference type="GO" id="GO:0051239">
    <property type="term" value="P:regulation of multicellular organismal process"/>
    <property type="evidence" value="ECO:0007669"/>
    <property type="project" value="UniProtKB-ARBA"/>
</dbReference>
<feature type="compositionally biased region" description="Polar residues" evidence="14">
    <location>
        <begin position="482"/>
        <end position="496"/>
    </location>
</feature>
<keyword evidence="17" id="KW-1185">Reference proteome</keyword>
<comment type="catalytic activity">
    <reaction evidence="11">
        <text>L-threonyl-[protein] + ATP = O-phospho-L-threonyl-[protein] + ADP + H(+)</text>
        <dbReference type="Rhea" id="RHEA:46608"/>
        <dbReference type="Rhea" id="RHEA-COMP:11060"/>
        <dbReference type="Rhea" id="RHEA-COMP:11605"/>
        <dbReference type="ChEBI" id="CHEBI:15378"/>
        <dbReference type="ChEBI" id="CHEBI:30013"/>
        <dbReference type="ChEBI" id="CHEBI:30616"/>
        <dbReference type="ChEBI" id="CHEBI:61977"/>
        <dbReference type="ChEBI" id="CHEBI:456216"/>
        <dbReference type="EC" id="2.7.12.2"/>
    </reaction>
</comment>
<feature type="region of interest" description="Disordered" evidence="14">
    <location>
        <begin position="392"/>
        <end position="424"/>
    </location>
</feature>
<keyword evidence="7" id="KW-0829">Tyrosine-protein kinase</keyword>
<feature type="region of interest" description="Disordered" evidence="14">
    <location>
        <begin position="20"/>
        <end position="71"/>
    </location>
</feature>
<dbReference type="InterPro" id="IPR017441">
    <property type="entry name" value="Protein_kinase_ATP_BS"/>
</dbReference>
<dbReference type="PANTHER" id="PTHR47238">
    <property type="entry name" value="MITOGEN-ACTIVATED PROTEIN KINASE KINASE 5"/>
    <property type="match status" value="1"/>
</dbReference>
<dbReference type="PROSITE" id="PS00107">
    <property type="entry name" value="PROTEIN_KINASE_ATP"/>
    <property type="match status" value="1"/>
</dbReference>
<comment type="caution">
    <text evidence="16">The sequence shown here is derived from an EMBL/GenBank/DDBJ whole genome shotgun (WGS) entry which is preliminary data.</text>
</comment>
<comment type="similarity">
    <text evidence="8">Belongs to the protein kinase superfamily. STE Ser/Thr protein kinase family. MAP kinase kinase subfamily.</text>
</comment>
<evidence type="ECO:0000256" key="7">
    <source>
        <dbReference type="ARBA" id="ARBA00023137"/>
    </source>
</evidence>
<dbReference type="FunFam" id="1.10.510.10:FF:000432">
    <property type="entry name" value="mitogen-activated protein kinase kinase 3"/>
    <property type="match status" value="1"/>
</dbReference>
<dbReference type="SMART" id="SM00220">
    <property type="entry name" value="S_TKc"/>
    <property type="match status" value="1"/>
</dbReference>
<evidence type="ECO:0000256" key="3">
    <source>
        <dbReference type="ARBA" id="ARBA00022679"/>
    </source>
</evidence>
<dbReference type="PROSITE" id="PS00108">
    <property type="entry name" value="PROTEIN_KINASE_ST"/>
    <property type="match status" value="1"/>
</dbReference>
<name>A0AAW1CMX3_9HEMI</name>
<dbReference type="EC" id="2.7.12.2" evidence="9"/>
<dbReference type="GO" id="GO:0004674">
    <property type="term" value="F:protein serine/threonine kinase activity"/>
    <property type="evidence" value="ECO:0007669"/>
    <property type="project" value="UniProtKB-KW"/>
</dbReference>
<dbReference type="GO" id="GO:0005524">
    <property type="term" value="F:ATP binding"/>
    <property type="evidence" value="ECO:0007669"/>
    <property type="project" value="UniProtKB-UniRule"/>
</dbReference>
<feature type="compositionally biased region" description="Gly residues" evidence="14">
    <location>
        <begin position="522"/>
        <end position="539"/>
    </location>
</feature>
<reference evidence="16 17" key="1">
    <citation type="submission" date="2022-12" db="EMBL/GenBank/DDBJ databases">
        <title>Chromosome-level genome assembly of true bugs.</title>
        <authorList>
            <person name="Ma L."/>
            <person name="Li H."/>
        </authorList>
    </citation>
    <scope>NUCLEOTIDE SEQUENCE [LARGE SCALE GENOMIC DNA]</scope>
    <source>
        <strain evidence="16">Lab_2022b</strain>
    </source>
</reference>
<feature type="compositionally biased region" description="Gly residues" evidence="14">
    <location>
        <begin position="445"/>
        <end position="461"/>
    </location>
</feature>
<evidence type="ECO:0000256" key="9">
    <source>
        <dbReference type="ARBA" id="ARBA00038999"/>
    </source>
</evidence>
<keyword evidence="1" id="KW-0723">Serine/threonine-protein kinase</keyword>
<keyword evidence="5" id="KW-0418">Kinase</keyword>
<sequence length="635" mass="70544">MASSYLESDVLNMQVHIPSQSDIKESENASREPPFSLSSPKNGTCRRPRELGDMGTPTRSRRHHFDLPGTNIVQPKTLDNNIIERKLKEIMKLSGILHINGVRYQSEMSDLKELGELGFGTSGHVFKMLHLPSQEVIAVKQMRRSGNTEENKRIAMDLEVVLKSHDCPYIVQCLGCFITDSEVWICMELMSTCFDKLLKRLTTPIPEPVIGKVTLATVRALHYLKENHGVIHRDVKPSNILLDNRGNVKLCDFGISGHLVNSKANTKNAGCTAYLAPERINPPDPQRPDYDIRADVWSLGITLVELATGKFPYPDCKSDFEVLSRVLQDDPPSLPEGNEFSPQFRDFVKSCLCKDYHARPKYRKLLEHSFLRKYMEENVDVASWYARCTPSSPSPIHRNSSVASHHHRSLSDASSSVFGPHNLPQHPVLSQFRMNSPVVVRRHLNGGGPEGGGSFDGGGGNTSPLLLQRFYHQQNQHRHRSTSVSPCRQLSYNNASPKCGDEVNVSSRRKLSTYLRLRLGSCAGGGSSNSSSGGGGGTTSGNSGNHDIGSSSPEPPPRTNRNSSPLLIRRNLEMGDMSAPSPILNRRYVSPSPPQPPPRRLSESSSVPGSPHHTRLAVFTPQPLRRLWQARHQHQ</sequence>
<evidence type="ECO:0000256" key="8">
    <source>
        <dbReference type="ARBA" id="ARBA00038035"/>
    </source>
</evidence>
<evidence type="ECO:0000256" key="5">
    <source>
        <dbReference type="ARBA" id="ARBA00022777"/>
    </source>
</evidence>
<evidence type="ECO:0000313" key="16">
    <source>
        <dbReference type="EMBL" id="KAK9499058.1"/>
    </source>
</evidence>
<feature type="region of interest" description="Disordered" evidence="14">
    <location>
        <begin position="521"/>
        <end position="564"/>
    </location>
</feature>
<feature type="region of interest" description="Disordered" evidence="14">
    <location>
        <begin position="576"/>
        <end position="622"/>
    </location>
</feature>
<evidence type="ECO:0000256" key="4">
    <source>
        <dbReference type="ARBA" id="ARBA00022741"/>
    </source>
</evidence>
<gene>
    <name evidence="16" type="ORF">O3M35_003572</name>
</gene>
<dbReference type="FunFam" id="3.30.200.20:FF:000040">
    <property type="entry name" value="Dual specificity mitogen-activated protein kinase kinase"/>
    <property type="match status" value="1"/>
</dbReference>
<comment type="catalytic activity">
    <reaction evidence="12">
        <text>L-tyrosyl-[protein] + ATP = O-phospho-L-tyrosyl-[protein] + ADP + H(+)</text>
        <dbReference type="Rhea" id="RHEA:10596"/>
        <dbReference type="Rhea" id="RHEA-COMP:10136"/>
        <dbReference type="Rhea" id="RHEA-COMP:20101"/>
        <dbReference type="ChEBI" id="CHEBI:15378"/>
        <dbReference type="ChEBI" id="CHEBI:30616"/>
        <dbReference type="ChEBI" id="CHEBI:46858"/>
        <dbReference type="ChEBI" id="CHEBI:61978"/>
        <dbReference type="ChEBI" id="CHEBI:456216"/>
        <dbReference type="EC" id="2.7.12.2"/>
    </reaction>
</comment>
<evidence type="ECO:0000256" key="6">
    <source>
        <dbReference type="ARBA" id="ARBA00022840"/>
    </source>
</evidence>
<dbReference type="GO" id="GO:0005829">
    <property type="term" value="C:cytosol"/>
    <property type="evidence" value="ECO:0007669"/>
    <property type="project" value="UniProtKB-ARBA"/>
</dbReference>
<dbReference type="SUPFAM" id="SSF56112">
    <property type="entry name" value="Protein kinase-like (PK-like)"/>
    <property type="match status" value="1"/>
</dbReference>
<dbReference type="Gene3D" id="3.30.200.20">
    <property type="entry name" value="Phosphorylase Kinase, domain 1"/>
    <property type="match status" value="1"/>
</dbReference>
<dbReference type="Proteomes" id="UP001461498">
    <property type="component" value="Unassembled WGS sequence"/>
</dbReference>
<dbReference type="PROSITE" id="PS50011">
    <property type="entry name" value="PROTEIN_KINASE_DOM"/>
    <property type="match status" value="1"/>
</dbReference>
<dbReference type="InterPro" id="IPR052468">
    <property type="entry name" value="Dual_spec_MAPK_kinase"/>
</dbReference>
<dbReference type="CDD" id="cd06618">
    <property type="entry name" value="PKc_MKK7"/>
    <property type="match status" value="1"/>
</dbReference>
<evidence type="ECO:0000256" key="12">
    <source>
        <dbReference type="ARBA" id="ARBA00051693"/>
    </source>
</evidence>
<dbReference type="GO" id="GO:0016477">
    <property type="term" value="P:cell migration"/>
    <property type="evidence" value="ECO:0007669"/>
    <property type="project" value="UniProtKB-ARBA"/>
</dbReference>
<evidence type="ECO:0000256" key="11">
    <source>
        <dbReference type="ARBA" id="ARBA00049299"/>
    </source>
</evidence>
<evidence type="ECO:0000256" key="2">
    <source>
        <dbReference type="ARBA" id="ARBA00022553"/>
    </source>
</evidence>
<evidence type="ECO:0000256" key="13">
    <source>
        <dbReference type="PROSITE-ProRule" id="PRU10141"/>
    </source>
</evidence>
<keyword evidence="2" id="KW-0597">Phosphoprotein</keyword>
<dbReference type="InterPro" id="IPR008271">
    <property type="entry name" value="Ser/Thr_kinase_AS"/>
</dbReference>
<evidence type="ECO:0000313" key="17">
    <source>
        <dbReference type="Proteomes" id="UP001461498"/>
    </source>
</evidence>
<keyword evidence="3" id="KW-0808">Transferase</keyword>
<comment type="catalytic activity">
    <reaction evidence="10">
        <text>L-seryl-[protein] + ATP = O-phospho-L-seryl-[protein] + ADP + H(+)</text>
        <dbReference type="Rhea" id="RHEA:17989"/>
        <dbReference type="Rhea" id="RHEA-COMP:9863"/>
        <dbReference type="Rhea" id="RHEA-COMP:11604"/>
        <dbReference type="ChEBI" id="CHEBI:15378"/>
        <dbReference type="ChEBI" id="CHEBI:29999"/>
        <dbReference type="ChEBI" id="CHEBI:30616"/>
        <dbReference type="ChEBI" id="CHEBI:83421"/>
        <dbReference type="ChEBI" id="CHEBI:456216"/>
        <dbReference type="EC" id="2.7.12.2"/>
    </reaction>
</comment>
<feature type="region of interest" description="Disordered" evidence="14">
    <location>
        <begin position="441"/>
        <end position="507"/>
    </location>
</feature>
<dbReference type="PANTHER" id="PTHR47238:SF2">
    <property type="entry name" value="DUAL SPECIFICITY MITOGEN-ACTIVATED PROTEIN KINASE KINASE HEMIPTEROUS"/>
    <property type="match status" value="1"/>
</dbReference>
<feature type="binding site" evidence="13">
    <location>
        <position position="140"/>
    </location>
    <ligand>
        <name>ATP</name>
        <dbReference type="ChEBI" id="CHEBI:30616"/>
    </ligand>
</feature>
<dbReference type="GO" id="GO:0004708">
    <property type="term" value="F:MAP kinase kinase activity"/>
    <property type="evidence" value="ECO:0007669"/>
    <property type="project" value="UniProtKB-EC"/>
</dbReference>
<dbReference type="AlphaFoldDB" id="A0AAW1CMX3"/>
<dbReference type="EMBL" id="JAPXFL010000012">
    <property type="protein sequence ID" value="KAK9499058.1"/>
    <property type="molecule type" value="Genomic_DNA"/>
</dbReference>
<dbReference type="Pfam" id="PF00069">
    <property type="entry name" value="Pkinase"/>
    <property type="match status" value="1"/>
</dbReference>
<evidence type="ECO:0000259" key="15">
    <source>
        <dbReference type="PROSITE" id="PS50011"/>
    </source>
</evidence>
<accession>A0AAW1CMX3</accession>
<organism evidence="16 17">
    <name type="scientific">Rhynocoris fuscipes</name>
    <dbReference type="NCBI Taxonomy" id="488301"/>
    <lineage>
        <taxon>Eukaryota</taxon>
        <taxon>Metazoa</taxon>
        <taxon>Ecdysozoa</taxon>
        <taxon>Arthropoda</taxon>
        <taxon>Hexapoda</taxon>
        <taxon>Insecta</taxon>
        <taxon>Pterygota</taxon>
        <taxon>Neoptera</taxon>
        <taxon>Paraneoptera</taxon>
        <taxon>Hemiptera</taxon>
        <taxon>Heteroptera</taxon>
        <taxon>Panheteroptera</taxon>
        <taxon>Cimicomorpha</taxon>
        <taxon>Reduviidae</taxon>
        <taxon>Harpactorinae</taxon>
        <taxon>Harpactorini</taxon>
        <taxon>Rhynocoris</taxon>
    </lineage>
</organism>
<dbReference type="GO" id="GO:0030707">
    <property type="term" value="P:follicle cell of egg chamber development"/>
    <property type="evidence" value="ECO:0007669"/>
    <property type="project" value="UniProtKB-ARBA"/>
</dbReference>
<dbReference type="GO" id="GO:0043068">
    <property type="term" value="P:positive regulation of programmed cell death"/>
    <property type="evidence" value="ECO:0007669"/>
    <property type="project" value="UniProtKB-ARBA"/>
</dbReference>
<evidence type="ECO:0000256" key="1">
    <source>
        <dbReference type="ARBA" id="ARBA00022527"/>
    </source>
</evidence>
<dbReference type="Gene3D" id="1.10.510.10">
    <property type="entry name" value="Transferase(Phosphotransferase) domain 1"/>
    <property type="match status" value="1"/>
</dbReference>
<protein>
    <recommendedName>
        <fullName evidence="9">mitogen-activated protein kinase kinase</fullName>
        <ecNumber evidence="9">2.7.12.2</ecNumber>
    </recommendedName>
</protein>
<dbReference type="InterPro" id="IPR000719">
    <property type="entry name" value="Prot_kinase_dom"/>
</dbReference>
<dbReference type="GO" id="GO:0010508">
    <property type="term" value="P:positive regulation of autophagy"/>
    <property type="evidence" value="ECO:0007669"/>
    <property type="project" value="UniProtKB-ARBA"/>
</dbReference>
<evidence type="ECO:0000256" key="14">
    <source>
        <dbReference type="SAM" id="MobiDB-lite"/>
    </source>
</evidence>
<dbReference type="GO" id="GO:0004713">
    <property type="term" value="F:protein tyrosine kinase activity"/>
    <property type="evidence" value="ECO:0007669"/>
    <property type="project" value="UniProtKB-KW"/>
</dbReference>
<keyword evidence="6 13" id="KW-0067">ATP-binding</keyword>
<evidence type="ECO:0000256" key="10">
    <source>
        <dbReference type="ARBA" id="ARBA00049014"/>
    </source>
</evidence>
<proteinExistence type="inferred from homology"/>
<dbReference type="InterPro" id="IPR011009">
    <property type="entry name" value="Kinase-like_dom_sf"/>
</dbReference>